<evidence type="ECO:0000256" key="1">
    <source>
        <dbReference type="SAM" id="MobiDB-lite"/>
    </source>
</evidence>
<dbReference type="PaxDb" id="4113-PGSC0003DMT400089299"/>
<protein>
    <recommendedName>
        <fullName evidence="4">Integrase core domain containing protein</fullName>
    </recommendedName>
</protein>
<dbReference type="Proteomes" id="UP000011115">
    <property type="component" value="Unassembled WGS sequence"/>
</dbReference>
<proteinExistence type="predicted"/>
<dbReference type="Gramene" id="PGSC0003DMT400089299">
    <property type="protein sequence ID" value="PGSC0003DMT400089299"/>
    <property type="gene ID" value="PGSC0003DMG400038870"/>
</dbReference>
<reference evidence="2" key="2">
    <citation type="submission" date="2015-06" db="UniProtKB">
        <authorList>
            <consortium name="EnsemblPlants"/>
        </authorList>
    </citation>
    <scope>IDENTIFICATION</scope>
    <source>
        <strain evidence="2">DM1-3 516 R44</strain>
    </source>
</reference>
<dbReference type="EnsemblPlants" id="PGSC0003DMT400089299">
    <property type="protein sequence ID" value="PGSC0003DMT400089299"/>
    <property type="gene ID" value="PGSC0003DMG400038870"/>
</dbReference>
<organism evidence="2 3">
    <name type="scientific">Solanum tuberosum</name>
    <name type="common">Potato</name>
    <dbReference type="NCBI Taxonomy" id="4113"/>
    <lineage>
        <taxon>Eukaryota</taxon>
        <taxon>Viridiplantae</taxon>
        <taxon>Streptophyta</taxon>
        <taxon>Embryophyta</taxon>
        <taxon>Tracheophyta</taxon>
        <taxon>Spermatophyta</taxon>
        <taxon>Magnoliopsida</taxon>
        <taxon>eudicotyledons</taxon>
        <taxon>Gunneridae</taxon>
        <taxon>Pentapetalae</taxon>
        <taxon>asterids</taxon>
        <taxon>lamiids</taxon>
        <taxon>Solanales</taxon>
        <taxon>Solanaceae</taxon>
        <taxon>Solanoideae</taxon>
        <taxon>Solaneae</taxon>
        <taxon>Solanum</taxon>
    </lineage>
</organism>
<accession>M1DHW1</accession>
<sequence>MEFPQLEVMMYRDRILTFKQLEDEWIHETWARFNELLTQCPTYELPGAKATTTAKRKGKGKTSKLSDASSDSIGFYTTEPPTYNIESAESEEDYQTEAMRAELLSKRIHDPYRIKVSQSITPTPPAPGQALVLAHPVQGPKHE</sequence>
<feature type="region of interest" description="Disordered" evidence="1">
    <location>
        <begin position="48"/>
        <end position="91"/>
    </location>
</feature>
<feature type="region of interest" description="Disordered" evidence="1">
    <location>
        <begin position="117"/>
        <end position="143"/>
    </location>
</feature>
<dbReference type="AlphaFoldDB" id="M1DHW1"/>
<reference evidence="3" key="1">
    <citation type="journal article" date="2011" name="Nature">
        <title>Genome sequence and analysis of the tuber crop potato.</title>
        <authorList>
            <consortium name="The Potato Genome Sequencing Consortium"/>
        </authorList>
    </citation>
    <scope>NUCLEOTIDE SEQUENCE [LARGE SCALE GENOMIC DNA]</scope>
    <source>
        <strain evidence="3">cv. DM1-3 516 R44</strain>
    </source>
</reference>
<name>M1DHW1_SOLTU</name>
<evidence type="ECO:0008006" key="4">
    <source>
        <dbReference type="Google" id="ProtNLM"/>
    </source>
</evidence>
<dbReference type="InParanoid" id="M1DHW1"/>
<keyword evidence="3" id="KW-1185">Reference proteome</keyword>
<evidence type="ECO:0000313" key="2">
    <source>
        <dbReference type="EnsemblPlants" id="PGSC0003DMT400089299"/>
    </source>
</evidence>
<dbReference type="HOGENOM" id="CLU_1809646_0_0_1"/>
<evidence type="ECO:0000313" key="3">
    <source>
        <dbReference type="Proteomes" id="UP000011115"/>
    </source>
</evidence>